<dbReference type="Proteomes" id="UP001055879">
    <property type="component" value="Linkage Group LG16"/>
</dbReference>
<evidence type="ECO:0000313" key="1">
    <source>
        <dbReference type="EMBL" id="KAI3668976.1"/>
    </source>
</evidence>
<organism evidence="1 2">
    <name type="scientific">Arctium lappa</name>
    <name type="common">Greater burdock</name>
    <name type="synonym">Lappa major</name>
    <dbReference type="NCBI Taxonomy" id="4217"/>
    <lineage>
        <taxon>Eukaryota</taxon>
        <taxon>Viridiplantae</taxon>
        <taxon>Streptophyta</taxon>
        <taxon>Embryophyta</taxon>
        <taxon>Tracheophyta</taxon>
        <taxon>Spermatophyta</taxon>
        <taxon>Magnoliopsida</taxon>
        <taxon>eudicotyledons</taxon>
        <taxon>Gunneridae</taxon>
        <taxon>Pentapetalae</taxon>
        <taxon>asterids</taxon>
        <taxon>campanulids</taxon>
        <taxon>Asterales</taxon>
        <taxon>Asteraceae</taxon>
        <taxon>Carduoideae</taxon>
        <taxon>Cardueae</taxon>
        <taxon>Arctiinae</taxon>
        <taxon>Arctium</taxon>
    </lineage>
</organism>
<dbReference type="EMBL" id="CM042062">
    <property type="protein sequence ID" value="KAI3668976.1"/>
    <property type="molecule type" value="Genomic_DNA"/>
</dbReference>
<comment type="caution">
    <text evidence="1">The sequence shown here is derived from an EMBL/GenBank/DDBJ whole genome shotgun (WGS) entry which is preliminary data.</text>
</comment>
<reference evidence="1 2" key="2">
    <citation type="journal article" date="2022" name="Mol. Ecol. Resour.">
        <title>The genomes of chicory, endive, great burdock and yacon provide insights into Asteraceae paleo-polyploidization history and plant inulin production.</title>
        <authorList>
            <person name="Fan W."/>
            <person name="Wang S."/>
            <person name="Wang H."/>
            <person name="Wang A."/>
            <person name="Jiang F."/>
            <person name="Liu H."/>
            <person name="Zhao H."/>
            <person name="Xu D."/>
            <person name="Zhang Y."/>
        </authorList>
    </citation>
    <scope>NUCLEOTIDE SEQUENCE [LARGE SCALE GENOMIC DNA]</scope>
    <source>
        <strain evidence="2">cv. Niubang</strain>
    </source>
</reference>
<gene>
    <name evidence="1" type="ORF">L6452_40193</name>
</gene>
<evidence type="ECO:0000313" key="2">
    <source>
        <dbReference type="Proteomes" id="UP001055879"/>
    </source>
</evidence>
<protein>
    <submittedName>
        <fullName evidence="1">Uncharacterized protein</fullName>
    </submittedName>
</protein>
<keyword evidence="2" id="KW-1185">Reference proteome</keyword>
<sequence length="127" mass="14380">MASSTGSGGNRRSPLCDGWMRVVATKKRGWTNPLALNNSVKKLQRCSCLTHTMINMVMNSLRKKVDCDENKELCTKYGVHGYPSIKWFPKGSLEPKRLWVLVVNLEIKMYPAALCGYTTSYTLNKFD</sequence>
<reference evidence="2" key="1">
    <citation type="journal article" date="2022" name="Mol. Ecol. Resour.">
        <title>The genomes of chicory, endive, great burdock and yacon provide insights into Asteraceae palaeo-polyploidization history and plant inulin production.</title>
        <authorList>
            <person name="Fan W."/>
            <person name="Wang S."/>
            <person name="Wang H."/>
            <person name="Wang A."/>
            <person name="Jiang F."/>
            <person name="Liu H."/>
            <person name="Zhao H."/>
            <person name="Xu D."/>
            <person name="Zhang Y."/>
        </authorList>
    </citation>
    <scope>NUCLEOTIDE SEQUENCE [LARGE SCALE GENOMIC DNA]</scope>
    <source>
        <strain evidence="2">cv. Niubang</strain>
    </source>
</reference>
<accession>A0ACB8XM19</accession>
<proteinExistence type="predicted"/>
<name>A0ACB8XM19_ARCLA</name>